<dbReference type="EMBL" id="CM056742">
    <property type="protein sequence ID" value="KAJ8674772.1"/>
    <property type="molecule type" value="Genomic_DNA"/>
</dbReference>
<sequence>MARKYFAAMNFLYGVILATLLVISDQSTPYKKCSKGPPPLDLRVTNCTKGICPLRRGTNVTAEWDFTVDEDTTILRPRVRVSGSRSTTHFPQKDACSTLKNATCPLVAGQNVTYMLEMPILKSYPRMPLNIEFAFLDQNDTVVVCFKLAARVVNK</sequence>
<name>A0ACC2NX29_9HYME</name>
<organism evidence="1 2">
    <name type="scientific">Eretmocerus hayati</name>
    <dbReference type="NCBI Taxonomy" id="131215"/>
    <lineage>
        <taxon>Eukaryota</taxon>
        <taxon>Metazoa</taxon>
        <taxon>Ecdysozoa</taxon>
        <taxon>Arthropoda</taxon>
        <taxon>Hexapoda</taxon>
        <taxon>Insecta</taxon>
        <taxon>Pterygota</taxon>
        <taxon>Neoptera</taxon>
        <taxon>Endopterygota</taxon>
        <taxon>Hymenoptera</taxon>
        <taxon>Apocrita</taxon>
        <taxon>Proctotrupomorpha</taxon>
        <taxon>Chalcidoidea</taxon>
        <taxon>Aphelinidae</taxon>
        <taxon>Aphelininae</taxon>
        <taxon>Eretmocerus</taxon>
    </lineage>
</organism>
<evidence type="ECO:0000313" key="2">
    <source>
        <dbReference type="Proteomes" id="UP001239111"/>
    </source>
</evidence>
<protein>
    <submittedName>
        <fullName evidence="1">Uncharacterized protein</fullName>
    </submittedName>
</protein>
<gene>
    <name evidence="1" type="ORF">QAD02_010558</name>
</gene>
<comment type="caution">
    <text evidence="1">The sequence shown here is derived from an EMBL/GenBank/DDBJ whole genome shotgun (WGS) entry which is preliminary data.</text>
</comment>
<proteinExistence type="predicted"/>
<reference evidence="1" key="1">
    <citation type="submission" date="2023-04" db="EMBL/GenBank/DDBJ databases">
        <title>A chromosome-level genome assembly of the parasitoid wasp Eretmocerus hayati.</title>
        <authorList>
            <person name="Zhong Y."/>
            <person name="Liu S."/>
            <person name="Liu Y."/>
        </authorList>
    </citation>
    <scope>NUCLEOTIDE SEQUENCE</scope>
    <source>
        <strain evidence="1">ZJU_SS_LIU_2023</strain>
    </source>
</reference>
<dbReference type="Proteomes" id="UP001239111">
    <property type="component" value="Chromosome 2"/>
</dbReference>
<keyword evidence="2" id="KW-1185">Reference proteome</keyword>
<accession>A0ACC2NX29</accession>
<evidence type="ECO:0000313" key="1">
    <source>
        <dbReference type="EMBL" id="KAJ8674772.1"/>
    </source>
</evidence>